<gene>
    <name evidence="2" type="ORF">BJ875DRAFT_7116</name>
</gene>
<dbReference type="Proteomes" id="UP000824998">
    <property type="component" value="Unassembled WGS sequence"/>
</dbReference>
<sequence length="162" mass="18242">MSDVKQQQPVTQQPQAIKGMPTMQEARAITGSEEWTSDMFDCFAGEDNLCLKTTFCPCFTYGKTMHRIRDPSMQGYERINNDCLMWYGASCFHLNWLLTFMNRSEIRAANNIRGDHLTDCLFSAFCGCCTLIQQEKEVLAKQRAAGTISQGYQAPAGMTTGH</sequence>
<reference evidence="2" key="1">
    <citation type="journal article" date="2021" name="IMA Fungus">
        <title>Genomic characterization of three marine fungi, including Emericellopsis atlantica sp. nov. with signatures of a generalist lifestyle and marine biomass degradation.</title>
        <authorList>
            <person name="Hagestad O.C."/>
            <person name="Hou L."/>
            <person name="Andersen J.H."/>
            <person name="Hansen E.H."/>
            <person name="Altermark B."/>
            <person name="Li C."/>
            <person name="Kuhnert E."/>
            <person name="Cox R.J."/>
            <person name="Crous P.W."/>
            <person name="Spatafora J.W."/>
            <person name="Lail K."/>
            <person name="Amirebrahimi M."/>
            <person name="Lipzen A."/>
            <person name="Pangilinan J."/>
            <person name="Andreopoulos W."/>
            <person name="Hayes R.D."/>
            <person name="Ng V."/>
            <person name="Grigoriev I.V."/>
            <person name="Jackson S.A."/>
            <person name="Sutton T.D.S."/>
            <person name="Dobson A.D.W."/>
            <person name="Rama T."/>
        </authorList>
    </citation>
    <scope>NUCLEOTIDE SEQUENCE</scope>
    <source>
        <strain evidence="2">TRa018bII</strain>
    </source>
</reference>
<dbReference type="Pfam" id="PF04749">
    <property type="entry name" value="PLAC8"/>
    <property type="match status" value="1"/>
</dbReference>
<proteinExistence type="predicted"/>
<dbReference type="EMBL" id="MU251456">
    <property type="protein sequence ID" value="KAG9234656.1"/>
    <property type="molecule type" value="Genomic_DNA"/>
</dbReference>
<dbReference type="InterPro" id="IPR006461">
    <property type="entry name" value="PLAC_motif_containing"/>
</dbReference>
<evidence type="ECO:0000256" key="1">
    <source>
        <dbReference type="SAM" id="MobiDB-lite"/>
    </source>
</evidence>
<name>A0A9P7YJK2_9HELO</name>
<protein>
    <submittedName>
        <fullName evidence="2">PLAC8 family-domain-containing protein</fullName>
    </submittedName>
</protein>
<dbReference type="AlphaFoldDB" id="A0A9P7YJK2"/>
<evidence type="ECO:0000313" key="3">
    <source>
        <dbReference type="Proteomes" id="UP000824998"/>
    </source>
</evidence>
<comment type="caution">
    <text evidence="2">The sequence shown here is derived from an EMBL/GenBank/DDBJ whole genome shotgun (WGS) entry which is preliminary data.</text>
</comment>
<feature type="compositionally biased region" description="Low complexity" evidence="1">
    <location>
        <begin position="1"/>
        <end position="15"/>
    </location>
</feature>
<dbReference type="NCBIfam" id="TIGR01571">
    <property type="entry name" value="A_thal_Cys_rich"/>
    <property type="match status" value="1"/>
</dbReference>
<feature type="region of interest" description="Disordered" evidence="1">
    <location>
        <begin position="1"/>
        <end position="23"/>
    </location>
</feature>
<accession>A0A9P7YJK2</accession>
<keyword evidence="3" id="KW-1185">Reference proteome</keyword>
<dbReference type="PANTHER" id="PTHR15907">
    <property type="entry name" value="DUF614 FAMILY PROTEIN-RELATED"/>
    <property type="match status" value="1"/>
</dbReference>
<organism evidence="2 3">
    <name type="scientific">Amylocarpus encephaloides</name>
    <dbReference type="NCBI Taxonomy" id="45428"/>
    <lineage>
        <taxon>Eukaryota</taxon>
        <taxon>Fungi</taxon>
        <taxon>Dikarya</taxon>
        <taxon>Ascomycota</taxon>
        <taxon>Pezizomycotina</taxon>
        <taxon>Leotiomycetes</taxon>
        <taxon>Helotiales</taxon>
        <taxon>Helotiales incertae sedis</taxon>
        <taxon>Amylocarpus</taxon>
    </lineage>
</organism>
<evidence type="ECO:0000313" key="2">
    <source>
        <dbReference type="EMBL" id="KAG9234656.1"/>
    </source>
</evidence>
<dbReference type="OrthoDB" id="1045822at2759"/>